<proteinExistence type="predicted"/>
<name>A0A7W9J0K8_9ACTN</name>
<comment type="caution">
    <text evidence="1">The sequence shown here is derived from an EMBL/GenBank/DDBJ whole genome shotgun (WGS) entry which is preliminary data.</text>
</comment>
<dbReference type="AlphaFoldDB" id="A0A7W9J0K8"/>
<accession>A0A7W9J0K8</accession>
<sequence length="183" mass="20316">MIPTEARDINRRGILIKDALSGRSDRRILKGTLVRVLDIKAGPFHGQAGPGSDKVLVEPADTDDYALWTAARNVELLDDGVRYGHTHGVVLPPAMSIQTHAKWFSPVESGGEVVHRGITHNGRFQGQSAQSYIDTLASNGPFVTLDFNREVHRNDFHDMQLRDAVMLRDLLDVAIRDAQEVQQ</sequence>
<dbReference type="EMBL" id="JACHMY010000001">
    <property type="protein sequence ID" value="MBB5833452.1"/>
    <property type="molecule type" value="Genomic_DNA"/>
</dbReference>
<evidence type="ECO:0000313" key="2">
    <source>
        <dbReference type="Proteomes" id="UP000549971"/>
    </source>
</evidence>
<evidence type="ECO:0000313" key="1">
    <source>
        <dbReference type="EMBL" id="MBB5833452.1"/>
    </source>
</evidence>
<gene>
    <name evidence="1" type="ORF">HDA39_000186</name>
</gene>
<keyword evidence="2" id="KW-1185">Reference proteome</keyword>
<organism evidence="1 2">
    <name type="scientific">Kribbella italica</name>
    <dbReference type="NCBI Taxonomy" id="1540520"/>
    <lineage>
        <taxon>Bacteria</taxon>
        <taxon>Bacillati</taxon>
        <taxon>Actinomycetota</taxon>
        <taxon>Actinomycetes</taxon>
        <taxon>Propionibacteriales</taxon>
        <taxon>Kribbellaceae</taxon>
        <taxon>Kribbella</taxon>
    </lineage>
</organism>
<dbReference type="Proteomes" id="UP000549971">
    <property type="component" value="Unassembled WGS sequence"/>
</dbReference>
<protein>
    <submittedName>
        <fullName evidence="1">Uncharacterized protein</fullName>
    </submittedName>
</protein>
<reference evidence="1 2" key="1">
    <citation type="submission" date="2020-08" db="EMBL/GenBank/DDBJ databases">
        <title>Sequencing the genomes of 1000 actinobacteria strains.</title>
        <authorList>
            <person name="Klenk H.-P."/>
        </authorList>
    </citation>
    <scope>NUCLEOTIDE SEQUENCE [LARGE SCALE GENOMIC DNA]</scope>
    <source>
        <strain evidence="1 2">DSM 28967</strain>
    </source>
</reference>
<dbReference type="RefSeq" id="WP_184793340.1">
    <property type="nucleotide sequence ID" value="NZ_JACHMY010000001.1"/>
</dbReference>